<dbReference type="InterPro" id="IPR011527">
    <property type="entry name" value="ABC1_TM_dom"/>
</dbReference>
<evidence type="ECO:0000259" key="16">
    <source>
        <dbReference type="PROSITE" id="PS50893"/>
    </source>
</evidence>
<dbReference type="SUPFAM" id="SSF52540">
    <property type="entry name" value="P-loop containing nucleoside triphosphate hydrolases"/>
    <property type="match status" value="1"/>
</dbReference>
<evidence type="ECO:0000256" key="4">
    <source>
        <dbReference type="ARBA" id="ARBA00022692"/>
    </source>
</evidence>
<accession>A0A6I6HMB2</accession>
<gene>
    <name evidence="19" type="ORF">GOQ09_21710</name>
</gene>
<dbReference type="InterPro" id="IPR003439">
    <property type="entry name" value="ABC_transporter-like_ATP-bd"/>
</dbReference>
<dbReference type="InterPro" id="IPR017750">
    <property type="entry name" value="ATPase_T1SS"/>
</dbReference>
<feature type="transmembrane region" description="Helical" evidence="15">
    <location>
        <begin position="404"/>
        <end position="425"/>
    </location>
</feature>
<evidence type="ECO:0000256" key="2">
    <source>
        <dbReference type="ARBA" id="ARBA00022448"/>
    </source>
</evidence>
<keyword evidence="8" id="KW-0067">ATP-binding</keyword>
<dbReference type="PROSITE" id="PS50990">
    <property type="entry name" value="PEPTIDASE_C39"/>
    <property type="match status" value="1"/>
</dbReference>
<feature type="domain" description="Peptidase C39" evidence="18">
    <location>
        <begin position="30"/>
        <end position="146"/>
    </location>
</feature>
<dbReference type="GO" id="GO:0005524">
    <property type="term" value="F:ATP binding"/>
    <property type="evidence" value="ECO:0007669"/>
    <property type="project" value="UniProtKB-KW"/>
</dbReference>
<evidence type="ECO:0000259" key="17">
    <source>
        <dbReference type="PROSITE" id="PS50929"/>
    </source>
</evidence>
<dbReference type="PROSITE" id="PS50929">
    <property type="entry name" value="ABC_TM1F"/>
    <property type="match status" value="1"/>
</dbReference>
<proteinExistence type="inferred from homology"/>
<dbReference type="Pfam" id="PF00664">
    <property type="entry name" value="ABC_membrane"/>
    <property type="match status" value="1"/>
</dbReference>
<keyword evidence="5" id="KW-0204">Cytolysis</keyword>
<dbReference type="PANTHER" id="PTHR43394">
    <property type="entry name" value="ATP-DEPENDENT PERMEASE MDL1, MITOCHONDRIAL"/>
    <property type="match status" value="1"/>
</dbReference>
<dbReference type="InterPro" id="IPR036640">
    <property type="entry name" value="ABC1_TM_sf"/>
</dbReference>
<keyword evidence="4 15" id="KW-0812">Transmembrane</keyword>
<dbReference type="SMART" id="SM00382">
    <property type="entry name" value="AAA"/>
    <property type="match status" value="1"/>
</dbReference>
<dbReference type="GO" id="GO:0031640">
    <property type="term" value="P:killing of cells of another organism"/>
    <property type="evidence" value="ECO:0007669"/>
    <property type="project" value="UniProtKB-KW"/>
</dbReference>
<organism evidence="19 20">
    <name type="scientific">Variovorax paradoxus</name>
    <dbReference type="NCBI Taxonomy" id="34073"/>
    <lineage>
        <taxon>Bacteria</taxon>
        <taxon>Pseudomonadati</taxon>
        <taxon>Pseudomonadota</taxon>
        <taxon>Betaproteobacteria</taxon>
        <taxon>Burkholderiales</taxon>
        <taxon>Comamonadaceae</taxon>
        <taxon>Variovorax</taxon>
    </lineage>
</organism>
<keyword evidence="10 15" id="KW-0472">Membrane</keyword>
<evidence type="ECO:0000256" key="1">
    <source>
        <dbReference type="ARBA" id="ARBA00004651"/>
    </source>
</evidence>
<evidence type="ECO:0000259" key="18">
    <source>
        <dbReference type="PROSITE" id="PS50990"/>
    </source>
</evidence>
<feature type="compositionally biased region" description="Basic and acidic residues" evidence="14">
    <location>
        <begin position="752"/>
        <end position="762"/>
    </location>
</feature>
<dbReference type="Proteomes" id="UP000425817">
    <property type="component" value="Chromosome"/>
</dbReference>
<sequence length="762" mass="82800">MSAIVSPSWNNEAVESSPAAAARGLSGLAQGWMDAVLTVAAHYQLDASRERIRVAADWDSSLTLEESVRRMAQQAGLALRHMAPRLDALSPWRLPVVVQLDGDQVAVVTAITAEGLRLAFCGDQGAESTRTVEELQPHVQAMAVLRPLQSAPDSRVDGYIKPVERHWLRRIVLADLRPFAHILIASFITNLMALGGVLFSMQVYDRVVPAQSTPTLWVLFGGVLLSLLFASMMRGARMHITDALGKRADLRISDRVFGHALRVRNTARPRATGTFISQIRELEPVREMLTSTTVTAAADLPFFLLFSVVFWFIAGPLVLVPLAAFVLLLLPSLLAQRRLRELAQASMRESSLRSAMLVEAVQGIEDIKVLQAEPRFQNQWNHYNAVNAESGLKLRALLNGLNNWLQTVQGGAFAVVIFFGAPMVIAGEMSTGVLVAASILVSRMLAPLAGVTQVLNRWQQARVASQGLDQLMQLPVDHAPDSTRIHRPSLQGDYELREAAFTHDGRTPVLSVKTLNIRAGERIAILGRNGAGKSTLLQALSGLLEPTAGMVLLDRVALSHIDPADVRRDVALLTQNARLFHGTLRENLTLGAPHATDAQLIDALRAVGAWSFVCQLATGMDHPVQEGGLGLSGGQRQSLLLARLMLREPRVLLLDEPTATLDEVSEREVIATLRSMAPGRTLVVATHRPAVLDAVDRVIVVDRGTVVIDGRRDDVLAQLRKGASASSSETGAKPESPRVIHRMQAQGQAARTQDEHTGRDAS</sequence>
<keyword evidence="7" id="KW-0378">Hydrolase</keyword>
<dbReference type="GO" id="GO:0008233">
    <property type="term" value="F:peptidase activity"/>
    <property type="evidence" value="ECO:0007669"/>
    <property type="project" value="InterPro"/>
</dbReference>
<feature type="domain" description="ABC transporter" evidence="16">
    <location>
        <begin position="494"/>
        <end position="728"/>
    </location>
</feature>
<dbReference type="AlphaFoldDB" id="A0A6I6HMB2"/>
<evidence type="ECO:0000256" key="13">
    <source>
        <dbReference type="ARBA" id="ARBA00072252"/>
    </source>
</evidence>
<keyword evidence="5" id="KW-0354">Hemolysis</keyword>
<dbReference type="InterPro" id="IPR027417">
    <property type="entry name" value="P-loop_NTPase"/>
</dbReference>
<evidence type="ECO:0000256" key="12">
    <source>
        <dbReference type="ARBA" id="ARBA00061173"/>
    </source>
</evidence>
<keyword evidence="2" id="KW-0813">Transport</keyword>
<dbReference type="SUPFAM" id="SSF90123">
    <property type="entry name" value="ABC transporter transmembrane region"/>
    <property type="match status" value="1"/>
</dbReference>
<evidence type="ECO:0000256" key="10">
    <source>
        <dbReference type="ARBA" id="ARBA00023136"/>
    </source>
</evidence>
<dbReference type="InterPro" id="IPR003593">
    <property type="entry name" value="AAA+_ATPase"/>
</dbReference>
<dbReference type="PROSITE" id="PS50893">
    <property type="entry name" value="ABC_TRANSPORTER_2"/>
    <property type="match status" value="1"/>
</dbReference>
<dbReference type="Gene3D" id="3.90.70.10">
    <property type="entry name" value="Cysteine proteinases"/>
    <property type="match status" value="1"/>
</dbReference>
<feature type="domain" description="ABC transmembrane type-1" evidence="17">
    <location>
        <begin position="182"/>
        <end position="460"/>
    </location>
</feature>
<name>A0A6I6HMB2_VARPD</name>
<evidence type="ECO:0000256" key="5">
    <source>
        <dbReference type="ARBA" id="ARBA00022735"/>
    </source>
</evidence>
<dbReference type="FunFam" id="3.40.50.300:FF:000299">
    <property type="entry name" value="ABC transporter ATP-binding protein/permease"/>
    <property type="match status" value="1"/>
</dbReference>
<dbReference type="Pfam" id="PF00005">
    <property type="entry name" value="ABC_tran"/>
    <property type="match status" value="1"/>
</dbReference>
<evidence type="ECO:0000256" key="8">
    <source>
        <dbReference type="ARBA" id="ARBA00022840"/>
    </source>
</evidence>
<dbReference type="GO" id="GO:0005886">
    <property type="term" value="C:plasma membrane"/>
    <property type="evidence" value="ECO:0007669"/>
    <property type="project" value="UniProtKB-SubCell"/>
</dbReference>
<evidence type="ECO:0000313" key="19">
    <source>
        <dbReference type="EMBL" id="QGW84029.1"/>
    </source>
</evidence>
<feature type="transmembrane region" description="Helical" evidence="15">
    <location>
        <begin position="318"/>
        <end position="335"/>
    </location>
</feature>
<dbReference type="InterPro" id="IPR039421">
    <property type="entry name" value="Type_1_exporter"/>
</dbReference>
<keyword evidence="6" id="KW-0547">Nucleotide-binding</keyword>
<feature type="region of interest" description="Disordered" evidence="14">
    <location>
        <begin position="720"/>
        <end position="762"/>
    </location>
</feature>
<dbReference type="Gene3D" id="1.20.1560.10">
    <property type="entry name" value="ABC transporter type 1, transmembrane domain"/>
    <property type="match status" value="1"/>
</dbReference>
<protein>
    <recommendedName>
        <fullName evidence="13">Cyclolysin secretion/processing ATP-binding protein CyaB</fullName>
    </recommendedName>
</protein>
<keyword evidence="9 15" id="KW-1133">Transmembrane helix</keyword>
<dbReference type="NCBIfam" id="TIGR03375">
    <property type="entry name" value="type_I_sec_LssB"/>
    <property type="match status" value="1"/>
</dbReference>
<comment type="subcellular location">
    <subcellularLocation>
        <location evidence="1">Cell membrane</location>
        <topology evidence="1">Multi-pass membrane protein</topology>
    </subcellularLocation>
</comment>
<evidence type="ECO:0000313" key="20">
    <source>
        <dbReference type="Proteomes" id="UP000425817"/>
    </source>
</evidence>
<evidence type="ECO:0000256" key="14">
    <source>
        <dbReference type="SAM" id="MobiDB-lite"/>
    </source>
</evidence>
<dbReference type="GO" id="GO:0016887">
    <property type="term" value="F:ATP hydrolysis activity"/>
    <property type="evidence" value="ECO:0007669"/>
    <property type="project" value="InterPro"/>
</dbReference>
<feature type="transmembrane region" description="Helical" evidence="15">
    <location>
        <begin position="179"/>
        <end position="204"/>
    </location>
</feature>
<dbReference type="InterPro" id="IPR005074">
    <property type="entry name" value="Peptidase_C39"/>
</dbReference>
<feature type="transmembrane region" description="Helical" evidence="15">
    <location>
        <begin position="216"/>
        <end position="236"/>
    </location>
</feature>
<dbReference type="EMBL" id="CP046622">
    <property type="protein sequence ID" value="QGW84029.1"/>
    <property type="molecule type" value="Genomic_DNA"/>
</dbReference>
<evidence type="ECO:0000256" key="11">
    <source>
        <dbReference type="ARBA" id="ARBA00055355"/>
    </source>
</evidence>
<comment type="function">
    <text evidence="11">Involved in the export of calmodulin-sensitive adenylate cyclase-hemolysin (cyclolysin).</text>
</comment>
<evidence type="ECO:0000256" key="6">
    <source>
        <dbReference type="ARBA" id="ARBA00022741"/>
    </source>
</evidence>
<comment type="similarity">
    <text evidence="12">Belongs to the ABC transporter superfamily. Cyclolysin exporter (TC 3.A.1.109.2) family.</text>
</comment>
<dbReference type="GO" id="GO:0006508">
    <property type="term" value="P:proteolysis"/>
    <property type="evidence" value="ECO:0007669"/>
    <property type="project" value="InterPro"/>
</dbReference>
<dbReference type="PANTHER" id="PTHR43394:SF1">
    <property type="entry name" value="ATP-BINDING CASSETTE SUB-FAMILY B MEMBER 10, MITOCHONDRIAL"/>
    <property type="match status" value="1"/>
</dbReference>
<evidence type="ECO:0000256" key="9">
    <source>
        <dbReference type="ARBA" id="ARBA00022989"/>
    </source>
</evidence>
<reference evidence="19 20" key="1">
    <citation type="submission" date="2019-12" db="EMBL/GenBank/DDBJ databases">
        <title>Hybrid Genome Assemblies of two High G+C Isolates from Undergraduate Microbiology Courses.</title>
        <authorList>
            <person name="Ne Ville C.J."/>
            <person name="Enright D."/>
            <person name="Hernandez I."/>
            <person name="Dodsworth J."/>
            <person name="Orwin P.M."/>
        </authorList>
    </citation>
    <scope>NUCLEOTIDE SEQUENCE [LARGE SCALE GENOMIC DNA]</scope>
    <source>
        <strain evidence="19 20">CSUSB</strain>
    </source>
</reference>
<evidence type="ECO:0000256" key="15">
    <source>
        <dbReference type="SAM" id="Phobius"/>
    </source>
</evidence>
<keyword evidence="3" id="KW-1003">Cell membrane</keyword>
<dbReference type="Gene3D" id="3.40.50.300">
    <property type="entry name" value="P-loop containing nucleotide triphosphate hydrolases"/>
    <property type="match status" value="1"/>
</dbReference>
<dbReference type="GO" id="GO:0015421">
    <property type="term" value="F:ABC-type oligopeptide transporter activity"/>
    <property type="evidence" value="ECO:0007669"/>
    <property type="project" value="TreeGrafter"/>
</dbReference>
<evidence type="ECO:0000256" key="3">
    <source>
        <dbReference type="ARBA" id="ARBA00022475"/>
    </source>
</evidence>
<dbReference type="CDD" id="cd18587">
    <property type="entry name" value="ABC_6TM_LapB_like"/>
    <property type="match status" value="1"/>
</dbReference>
<dbReference type="OrthoDB" id="8554730at2"/>
<evidence type="ECO:0000256" key="7">
    <source>
        <dbReference type="ARBA" id="ARBA00022801"/>
    </source>
</evidence>